<evidence type="ECO:0000256" key="3">
    <source>
        <dbReference type="SAM" id="SignalP"/>
    </source>
</evidence>
<feature type="compositionally biased region" description="Low complexity" evidence="1">
    <location>
        <begin position="332"/>
        <end position="372"/>
    </location>
</feature>
<evidence type="ECO:0000313" key="5">
    <source>
        <dbReference type="Proteomes" id="UP000184330"/>
    </source>
</evidence>
<name>A0A1L7WK84_9HELO</name>
<reference evidence="4 5" key="1">
    <citation type="submission" date="2016-03" db="EMBL/GenBank/DDBJ databases">
        <authorList>
            <person name="Ploux O."/>
        </authorList>
    </citation>
    <scope>NUCLEOTIDE SEQUENCE [LARGE SCALE GENOMIC DNA]</scope>
    <source>
        <strain evidence="4 5">UAMH 11012</strain>
    </source>
</reference>
<dbReference type="OrthoDB" id="2426396at2759"/>
<protein>
    <submittedName>
        <fullName evidence="4">Related to DAN4 Cell wall mannoprotein, expressed under anaerobic conditions, completely repressed during aerobic growth</fullName>
    </submittedName>
</protein>
<evidence type="ECO:0000256" key="2">
    <source>
        <dbReference type="SAM" id="Phobius"/>
    </source>
</evidence>
<keyword evidence="2" id="KW-0812">Transmembrane</keyword>
<proteinExistence type="predicted"/>
<keyword evidence="2" id="KW-1133">Transmembrane helix</keyword>
<keyword evidence="5" id="KW-1185">Reference proteome</keyword>
<dbReference type="EMBL" id="FJOG01000003">
    <property type="protein sequence ID" value="CZR53166.1"/>
    <property type="molecule type" value="Genomic_DNA"/>
</dbReference>
<feature type="region of interest" description="Disordered" evidence="1">
    <location>
        <begin position="330"/>
        <end position="372"/>
    </location>
</feature>
<organism evidence="4 5">
    <name type="scientific">Phialocephala subalpina</name>
    <dbReference type="NCBI Taxonomy" id="576137"/>
    <lineage>
        <taxon>Eukaryota</taxon>
        <taxon>Fungi</taxon>
        <taxon>Dikarya</taxon>
        <taxon>Ascomycota</taxon>
        <taxon>Pezizomycotina</taxon>
        <taxon>Leotiomycetes</taxon>
        <taxon>Helotiales</taxon>
        <taxon>Mollisiaceae</taxon>
        <taxon>Phialocephala</taxon>
        <taxon>Phialocephala fortinii species complex</taxon>
    </lineage>
</organism>
<keyword evidence="2" id="KW-0472">Membrane</keyword>
<feature type="chain" id="PRO_5012318226" evidence="3">
    <location>
        <begin position="26"/>
        <end position="503"/>
    </location>
</feature>
<gene>
    <name evidence="4" type="ORF">PAC_03044</name>
</gene>
<sequence>MRLNPSILALPASILALIALHTTSAFSAEEDQSPKQWPYNLPPHVKYWPEDPPNRRRDLEAIEEHLRLGRSPVGVMKMGTDEGEKFYMEYWQFEGEIGQTGILDAPGNTLRKRDQDEEARLLANASAELPFRPPFMLHTEDSKALGYEDLRARRALEARNAAGALAMLEKRNFVCPTGTADCSGIGYPDSCCATTETCFPITDTGLGPVGCCPTGTTCGGSITTCNAPNTACADNLGGGCCIPNYICAGAGCVINPTLVVTTVITQTLTITASSSTQTNTIVITTVSTSSTSSSTSSTCTSSYQSCPASLGGGCCPTDRVCASGASCAPMSTTTTTTVSTGTTGTPTATGVPPVRPTSDSSTTTSTDSSATGTSCPTGFYACEAYYAGGCCRTGRDCQTTSCPPTSSTSIISGSVTVVVPVGSAATVTSPTGTCATGWSTCAPSDGGNCCPSGWQCGTASCSSVAATTTALLQKESPGLGVSYKGMGGLMVALVAVVVGVMLL</sequence>
<dbReference type="STRING" id="576137.A0A1L7WK84"/>
<dbReference type="AlphaFoldDB" id="A0A1L7WK84"/>
<keyword evidence="3" id="KW-0732">Signal</keyword>
<dbReference type="PANTHER" id="PTHR39599">
    <property type="entry name" value="GPI-ANCHORED PROTEIN (EUROFUNG)-RELATED-RELATED"/>
    <property type="match status" value="1"/>
</dbReference>
<accession>A0A1L7WK84</accession>
<dbReference type="Proteomes" id="UP000184330">
    <property type="component" value="Unassembled WGS sequence"/>
</dbReference>
<feature type="signal peptide" evidence="3">
    <location>
        <begin position="1"/>
        <end position="25"/>
    </location>
</feature>
<evidence type="ECO:0000256" key="1">
    <source>
        <dbReference type="SAM" id="MobiDB-lite"/>
    </source>
</evidence>
<feature type="transmembrane region" description="Helical" evidence="2">
    <location>
        <begin position="481"/>
        <end position="502"/>
    </location>
</feature>
<evidence type="ECO:0000313" key="4">
    <source>
        <dbReference type="EMBL" id="CZR53166.1"/>
    </source>
</evidence>
<dbReference type="PANTHER" id="PTHR39599:SF2">
    <property type="entry name" value="ANCHORED PROTEIN, PUTATIVE (AFU_ORTHOLOGUE AFUA_1G09650)-RELATED"/>
    <property type="match status" value="1"/>
</dbReference>